<keyword evidence="4" id="KW-0408">Iron</keyword>
<evidence type="ECO:0000259" key="5">
    <source>
        <dbReference type="Pfam" id="PF01814"/>
    </source>
</evidence>
<dbReference type="EMBL" id="FXTM01000033">
    <property type="protein sequence ID" value="SMO78894.1"/>
    <property type="molecule type" value="Genomic_DNA"/>
</dbReference>
<sequence length="140" mass="16765">MALIRKEDLPKVGYQGMNFVHEKELDILNELYDSLKSGSSLEEIDKLFEAFIRDVEEHFAYEEDLMRKAYFFAYDCHSGEHRRVLEELYNLRKKWRKEKNPEILIDYFENTFKPWIEEHILTMDTVTAGWLLRVMGGIPV</sequence>
<evidence type="ECO:0000256" key="2">
    <source>
        <dbReference type="ARBA" id="ARBA00022621"/>
    </source>
</evidence>
<dbReference type="NCBIfam" id="TIGR02481">
    <property type="entry name" value="hemeryth_dom"/>
    <property type="match status" value="1"/>
</dbReference>
<dbReference type="Proteomes" id="UP000317315">
    <property type="component" value="Unassembled WGS sequence"/>
</dbReference>
<dbReference type="AlphaFoldDB" id="A0A521E4K8"/>
<dbReference type="Pfam" id="PF01814">
    <property type="entry name" value="Hemerythrin"/>
    <property type="match status" value="1"/>
</dbReference>
<organism evidence="6 7">
    <name type="scientific">Balnearium lithotrophicum</name>
    <dbReference type="NCBI Taxonomy" id="223788"/>
    <lineage>
        <taxon>Bacteria</taxon>
        <taxon>Pseudomonadati</taxon>
        <taxon>Aquificota</taxon>
        <taxon>Aquificia</taxon>
        <taxon>Desulfurobacteriales</taxon>
        <taxon>Desulfurobacteriaceae</taxon>
        <taxon>Balnearium</taxon>
    </lineage>
</organism>
<evidence type="ECO:0000313" key="7">
    <source>
        <dbReference type="Proteomes" id="UP000317315"/>
    </source>
</evidence>
<evidence type="ECO:0000256" key="4">
    <source>
        <dbReference type="ARBA" id="ARBA00023004"/>
    </source>
</evidence>
<keyword evidence="7" id="KW-1185">Reference proteome</keyword>
<dbReference type="PANTHER" id="PTHR37164">
    <property type="entry name" value="BACTERIOHEMERYTHRIN"/>
    <property type="match status" value="1"/>
</dbReference>
<dbReference type="SUPFAM" id="SSF47188">
    <property type="entry name" value="Hemerythrin-like"/>
    <property type="match status" value="1"/>
</dbReference>
<dbReference type="Gene3D" id="1.20.120.50">
    <property type="entry name" value="Hemerythrin-like"/>
    <property type="match status" value="1"/>
</dbReference>
<proteinExistence type="inferred from homology"/>
<keyword evidence="2" id="KW-0561">Oxygen transport</keyword>
<dbReference type="GO" id="GO:0046872">
    <property type="term" value="F:metal ion binding"/>
    <property type="evidence" value="ECO:0007669"/>
    <property type="project" value="UniProtKB-KW"/>
</dbReference>
<dbReference type="InterPro" id="IPR050669">
    <property type="entry name" value="Hemerythrin"/>
</dbReference>
<dbReference type="InterPro" id="IPR035938">
    <property type="entry name" value="Hemerythrin-like_sf"/>
</dbReference>
<keyword evidence="3" id="KW-0479">Metal-binding</keyword>
<dbReference type="PROSITE" id="PS00550">
    <property type="entry name" value="HEMERYTHRINS"/>
    <property type="match status" value="1"/>
</dbReference>
<feature type="domain" description="Hemerythrin-like" evidence="5">
    <location>
        <begin position="19"/>
        <end position="127"/>
    </location>
</feature>
<evidence type="ECO:0000256" key="3">
    <source>
        <dbReference type="ARBA" id="ARBA00022723"/>
    </source>
</evidence>
<dbReference type="InterPro" id="IPR012312">
    <property type="entry name" value="Hemerythrin-like"/>
</dbReference>
<evidence type="ECO:0000313" key="6">
    <source>
        <dbReference type="EMBL" id="SMO78894.1"/>
    </source>
</evidence>
<keyword evidence="2" id="KW-0813">Transport</keyword>
<dbReference type="CDD" id="cd12107">
    <property type="entry name" value="Hemerythrin"/>
    <property type="match status" value="1"/>
</dbReference>
<dbReference type="InterPro" id="IPR012827">
    <property type="entry name" value="Hemerythrin_metal-bd"/>
</dbReference>
<dbReference type="InterPro" id="IPR016131">
    <property type="entry name" value="Haemerythrin_Fe_BS"/>
</dbReference>
<dbReference type="GO" id="GO:0005344">
    <property type="term" value="F:oxygen carrier activity"/>
    <property type="evidence" value="ECO:0007669"/>
    <property type="project" value="UniProtKB-KW"/>
</dbReference>
<dbReference type="RefSeq" id="WP_142936221.1">
    <property type="nucleotide sequence ID" value="NZ_FXTM01000033.1"/>
</dbReference>
<gene>
    <name evidence="6" type="ORF">SAMN06269117_1335</name>
</gene>
<reference evidence="6 7" key="1">
    <citation type="submission" date="2017-05" db="EMBL/GenBank/DDBJ databases">
        <authorList>
            <person name="Varghese N."/>
            <person name="Submissions S."/>
        </authorList>
    </citation>
    <scope>NUCLEOTIDE SEQUENCE [LARGE SCALE GENOMIC DNA]</scope>
    <source>
        <strain evidence="6 7">DSM 16304</strain>
    </source>
</reference>
<accession>A0A521E4K8</accession>
<name>A0A521E4K8_9BACT</name>
<dbReference type="PANTHER" id="PTHR37164:SF1">
    <property type="entry name" value="BACTERIOHEMERYTHRIN"/>
    <property type="match status" value="1"/>
</dbReference>
<protein>
    <submittedName>
        <fullName evidence="6">Hemerythrin</fullName>
    </submittedName>
</protein>
<dbReference type="OrthoDB" id="9774644at2"/>
<evidence type="ECO:0000256" key="1">
    <source>
        <dbReference type="ARBA" id="ARBA00010587"/>
    </source>
</evidence>
<comment type="similarity">
    <text evidence="1">Belongs to the hemerythrin family.</text>
</comment>